<dbReference type="InterPro" id="IPR015424">
    <property type="entry name" value="PyrdxlP-dep_Trfase"/>
</dbReference>
<dbReference type="STRING" id="1679170.AC625_20815"/>
<dbReference type="Gene3D" id="3.90.1150.10">
    <property type="entry name" value="Aspartate Aminotransferase, domain 1"/>
    <property type="match status" value="1"/>
</dbReference>
<dbReference type="RefSeq" id="WP_049683017.1">
    <property type="nucleotide sequence ID" value="NZ_LFZW01000001.1"/>
</dbReference>
<evidence type="ECO:0000256" key="4">
    <source>
        <dbReference type="ARBA" id="ARBA00023239"/>
    </source>
</evidence>
<feature type="domain" description="Aminotransferase class I/classII large" evidence="6">
    <location>
        <begin position="44"/>
        <end position="384"/>
    </location>
</feature>
<dbReference type="NCBIfam" id="TIGR04350">
    <property type="entry name" value="C_S_lyase_PatB"/>
    <property type="match status" value="1"/>
</dbReference>
<reference evidence="8" key="1">
    <citation type="submission" date="2015-07" db="EMBL/GenBank/DDBJ databases">
        <title>Genome sequencing project for genomic taxonomy and phylogenomics of Bacillus-like bacteria.</title>
        <authorList>
            <person name="Liu B."/>
            <person name="Wang J."/>
            <person name="Zhu Y."/>
            <person name="Liu G."/>
            <person name="Chen Q."/>
            <person name="Chen Z."/>
            <person name="Lan J."/>
            <person name="Che J."/>
            <person name="Ge C."/>
            <person name="Shi H."/>
            <person name="Pan Z."/>
            <person name="Liu X."/>
        </authorList>
    </citation>
    <scope>NUCLEOTIDE SEQUENCE [LARGE SCALE GENOMIC DNA]</scope>
    <source>
        <strain evidence="8">FJAT-27997</strain>
    </source>
</reference>
<keyword evidence="8" id="KW-1185">Reference proteome</keyword>
<name>A0A0K9GZG6_9BACI</name>
<keyword evidence="3" id="KW-0663">Pyridoxal phosphate</keyword>
<dbReference type="Pfam" id="PF00155">
    <property type="entry name" value="Aminotran_1_2"/>
    <property type="match status" value="1"/>
</dbReference>
<evidence type="ECO:0000256" key="2">
    <source>
        <dbReference type="ARBA" id="ARBA00012224"/>
    </source>
</evidence>
<dbReference type="SUPFAM" id="SSF53383">
    <property type="entry name" value="PLP-dependent transferases"/>
    <property type="match status" value="1"/>
</dbReference>
<dbReference type="InterPro" id="IPR015421">
    <property type="entry name" value="PyrdxlP-dep_Trfase_major"/>
</dbReference>
<evidence type="ECO:0000256" key="1">
    <source>
        <dbReference type="ARBA" id="ARBA00001933"/>
    </source>
</evidence>
<evidence type="ECO:0000313" key="8">
    <source>
        <dbReference type="Proteomes" id="UP000037146"/>
    </source>
</evidence>
<protein>
    <recommendedName>
        <fullName evidence="2">cysteine-S-conjugate beta-lyase</fullName>
        <ecNumber evidence="2">4.4.1.13</ecNumber>
    </recommendedName>
</protein>
<dbReference type="EC" id="4.4.1.13" evidence="2"/>
<dbReference type="GO" id="GO:0047804">
    <property type="term" value="F:cysteine-S-conjugate beta-lyase activity"/>
    <property type="evidence" value="ECO:0007669"/>
    <property type="project" value="UniProtKB-EC"/>
</dbReference>
<evidence type="ECO:0000313" key="7">
    <source>
        <dbReference type="EMBL" id="KMY51667.1"/>
    </source>
</evidence>
<comment type="similarity">
    <text evidence="5">Belongs to the class-II pyridoxal-phosphate-dependent aminotransferase family. MalY/PatB cystathionine beta-lyase subfamily.</text>
</comment>
<dbReference type="AlphaFoldDB" id="A0A0K9GZG6"/>
<accession>A0A0K9GZG6</accession>
<evidence type="ECO:0000256" key="3">
    <source>
        <dbReference type="ARBA" id="ARBA00022898"/>
    </source>
</evidence>
<comment type="caution">
    <text evidence="7">The sequence shown here is derived from an EMBL/GenBank/DDBJ whole genome shotgun (WGS) entry which is preliminary data.</text>
</comment>
<dbReference type="EMBL" id="LFZW01000001">
    <property type="protein sequence ID" value="KMY51667.1"/>
    <property type="molecule type" value="Genomic_DNA"/>
</dbReference>
<dbReference type="InterPro" id="IPR027619">
    <property type="entry name" value="C-S_lyase_PatB-like"/>
</dbReference>
<proteinExistence type="inferred from homology"/>
<dbReference type="CDD" id="cd00609">
    <property type="entry name" value="AAT_like"/>
    <property type="match status" value="1"/>
</dbReference>
<sequence>MKQSIFDEVIDRQNTSSEKWDALSSVYGTSDALPMWVADMDFPIPKEVQEALYSRISHPVFGYTFPSHAVDNAIQKWLKNRHDWQIESAWIGYSAGVVSGIGTTISAFTNPGDQILIQSPVYKPFFDMIEHLDRKVVNSPLLIDNARFEIDFIDFEEKLKSGVKLFLLCSPHNPGGRVWSKEELIKIGELCDQYDVLIVSDEIHADLALSHSKHIPIASLSNSVASRTITLMAPSKTFNIAGLQASLLLASNPEHKKQIEKIQIQNAFHGVNLLGLTAMEAAYQYGEPWLNELLPYIEENIQVAEAFIAKELPALNVMHPDASFLIWIDCRSLGWTDEKLQDTLLNKGKLALEPGPKYGQGGEGFVRMNIGCPRSVLLEGLDRLKRALT</sequence>
<dbReference type="InterPro" id="IPR051798">
    <property type="entry name" value="Class-II_PLP-Dep_Aminotrans"/>
</dbReference>
<dbReference type="InterPro" id="IPR004839">
    <property type="entry name" value="Aminotransferase_I/II_large"/>
</dbReference>
<keyword evidence="4 7" id="KW-0456">Lyase</keyword>
<dbReference type="PANTHER" id="PTHR43525:SF1">
    <property type="entry name" value="PROTEIN MALY"/>
    <property type="match status" value="1"/>
</dbReference>
<dbReference type="Proteomes" id="UP000037146">
    <property type="component" value="Unassembled WGS sequence"/>
</dbReference>
<evidence type="ECO:0000256" key="5">
    <source>
        <dbReference type="ARBA" id="ARBA00037974"/>
    </source>
</evidence>
<dbReference type="PATRIC" id="fig|1679170.3.peg.4697"/>
<dbReference type="InterPro" id="IPR015422">
    <property type="entry name" value="PyrdxlP-dep_Trfase_small"/>
</dbReference>
<dbReference type="PANTHER" id="PTHR43525">
    <property type="entry name" value="PROTEIN MALY"/>
    <property type="match status" value="1"/>
</dbReference>
<organism evidence="7 8">
    <name type="scientific">Peribacillus loiseleuriae</name>
    <dbReference type="NCBI Taxonomy" id="1679170"/>
    <lineage>
        <taxon>Bacteria</taxon>
        <taxon>Bacillati</taxon>
        <taxon>Bacillota</taxon>
        <taxon>Bacilli</taxon>
        <taxon>Bacillales</taxon>
        <taxon>Bacillaceae</taxon>
        <taxon>Peribacillus</taxon>
    </lineage>
</organism>
<dbReference type="GO" id="GO:0030170">
    <property type="term" value="F:pyridoxal phosphate binding"/>
    <property type="evidence" value="ECO:0007669"/>
    <property type="project" value="InterPro"/>
</dbReference>
<comment type="cofactor">
    <cofactor evidence="1">
        <name>pyridoxal 5'-phosphate</name>
        <dbReference type="ChEBI" id="CHEBI:597326"/>
    </cofactor>
</comment>
<dbReference type="Gene3D" id="3.40.640.10">
    <property type="entry name" value="Type I PLP-dependent aspartate aminotransferase-like (Major domain)"/>
    <property type="match status" value="1"/>
</dbReference>
<evidence type="ECO:0000259" key="6">
    <source>
        <dbReference type="Pfam" id="PF00155"/>
    </source>
</evidence>
<dbReference type="OrthoDB" id="9802872at2"/>
<gene>
    <name evidence="7" type="ORF">AC625_20815</name>
</gene>